<dbReference type="EnsemblMetazoa" id="GBRI018439-RA">
    <property type="protein sequence ID" value="GBRI018439-PA"/>
    <property type="gene ID" value="GBRI018439"/>
</dbReference>
<comment type="similarity">
    <text evidence="1">Belongs to the learning-associated protein family.</text>
</comment>
<dbReference type="PANTHER" id="PTHR34253:SF1">
    <property type="entry name" value="PROTEIN LLP HOMOLOG"/>
    <property type="match status" value="1"/>
</dbReference>
<evidence type="ECO:0000313" key="2">
    <source>
        <dbReference type="EnsemblMetazoa" id="GBRI018439-PA"/>
    </source>
</evidence>
<sequence length="150" mass="17759">MGRTNRSRKRRDKMNLIKKARYEAKELIRLKRTLGIMETDEGTGDHNTMESLKEIATVKTGKELKKERRTKEEEELRYEMEEAREKGQNVTIVNEKTGKTHIYNTKTLKDQHGSYPPWFKPKKTAKRMRKKAHAQKKNFKQAWTVTNVPL</sequence>
<name>A0A1A9WG02_9MUSC</name>
<dbReference type="Pfam" id="PF10169">
    <property type="entry name" value="LLPH"/>
    <property type="match status" value="1"/>
</dbReference>
<dbReference type="AlphaFoldDB" id="A0A1A9WG02"/>
<dbReference type="STRING" id="37001.A0A1A9WG02"/>
<dbReference type="GO" id="GO:0097484">
    <property type="term" value="P:dendrite extension"/>
    <property type="evidence" value="ECO:0007669"/>
    <property type="project" value="TreeGrafter"/>
</dbReference>
<reference evidence="2" key="2">
    <citation type="submission" date="2020-05" db="UniProtKB">
        <authorList>
            <consortium name="EnsemblMetazoa"/>
        </authorList>
    </citation>
    <scope>IDENTIFICATION</scope>
    <source>
        <strain evidence="2">IAEA</strain>
    </source>
</reference>
<evidence type="ECO:0000313" key="3">
    <source>
        <dbReference type="Proteomes" id="UP000091820"/>
    </source>
</evidence>
<keyword evidence="3" id="KW-1185">Reference proteome</keyword>
<protein>
    <recommendedName>
        <fullName evidence="4">Protein LLP homolog</fullName>
    </recommendedName>
</protein>
<dbReference type="PANTHER" id="PTHR34253">
    <property type="entry name" value="PROTEIN LLP HOMOLOG"/>
    <property type="match status" value="1"/>
</dbReference>
<organism evidence="2 3">
    <name type="scientific">Glossina brevipalpis</name>
    <dbReference type="NCBI Taxonomy" id="37001"/>
    <lineage>
        <taxon>Eukaryota</taxon>
        <taxon>Metazoa</taxon>
        <taxon>Ecdysozoa</taxon>
        <taxon>Arthropoda</taxon>
        <taxon>Hexapoda</taxon>
        <taxon>Insecta</taxon>
        <taxon>Pterygota</taxon>
        <taxon>Neoptera</taxon>
        <taxon>Endopterygota</taxon>
        <taxon>Diptera</taxon>
        <taxon>Brachycera</taxon>
        <taxon>Muscomorpha</taxon>
        <taxon>Hippoboscoidea</taxon>
        <taxon>Glossinidae</taxon>
        <taxon>Glossina</taxon>
    </lineage>
</organism>
<dbReference type="GO" id="GO:0003723">
    <property type="term" value="F:RNA binding"/>
    <property type="evidence" value="ECO:0007669"/>
    <property type="project" value="TreeGrafter"/>
</dbReference>
<dbReference type="GO" id="GO:0001099">
    <property type="term" value="F:basal RNA polymerase II transcription machinery binding"/>
    <property type="evidence" value="ECO:0007669"/>
    <property type="project" value="TreeGrafter"/>
</dbReference>
<reference evidence="3" key="1">
    <citation type="submission" date="2014-03" db="EMBL/GenBank/DDBJ databases">
        <authorList>
            <person name="Aksoy S."/>
            <person name="Warren W."/>
            <person name="Wilson R.K."/>
        </authorList>
    </citation>
    <scope>NUCLEOTIDE SEQUENCE [LARGE SCALE GENOMIC DNA]</scope>
    <source>
        <strain evidence="3">IAEA</strain>
    </source>
</reference>
<accession>A0A1A9WG02</accession>
<dbReference type="InterPro" id="IPR018784">
    <property type="entry name" value="LLPH-like"/>
</dbReference>
<proteinExistence type="inferred from homology"/>
<dbReference type="GO" id="GO:0005730">
    <property type="term" value="C:nucleolus"/>
    <property type="evidence" value="ECO:0007669"/>
    <property type="project" value="TreeGrafter"/>
</dbReference>
<dbReference type="Proteomes" id="UP000091820">
    <property type="component" value="Unassembled WGS sequence"/>
</dbReference>
<evidence type="ECO:0000256" key="1">
    <source>
        <dbReference type="ARBA" id="ARBA00034118"/>
    </source>
</evidence>
<evidence type="ECO:0008006" key="4">
    <source>
        <dbReference type="Google" id="ProtNLM"/>
    </source>
</evidence>
<dbReference type="VEuPathDB" id="VectorBase:GBRI018439"/>